<protein>
    <submittedName>
        <fullName evidence="1">Uncharacterized protein</fullName>
    </submittedName>
</protein>
<dbReference type="Proteomes" id="UP000178347">
    <property type="component" value="Unassembled WGS sequence"/>
</dbReference>
<name>A0A1F6MVR3_9BACT</name>
<reference evidence="1 2" key="1">
    <citation type="journal article" date="2016" name="Nat. Commun.">
        <title>Thousands of microbial genomes shed light on interconnected biogeochemical processes in an aquifer system.</title>
        <authorList>
            <person name="Anantharaman K."/>
            <person name="Brown C.T."/>
            <person name="Hug L.A."/>
            <person name="Sharon I."/>
            <person name="Castelle C.J."/>
            <person name="Probst A.J."/>
            <person name="Thomas B.C."/>
            <person name="Singh A."/>
            <person name="Wilkins M.J."/>
            <person name="Karaoz U."/>
            <person name="Brodie E.L."/>
            <person name="Williams K.H."/>
            <person name="Hubbard S.S."/>
            <person name="Banfield J.F."/>
        </authorList>
    </citation>
    <scope>NUCLEOTIDE SEQUENCE [LARGE SCALE GENOMIC DNA]</scope>
</reference>
<comment type="caution">
    <text evidence="1">The sequence shown here is derived from an EMBL/GenBank/DDBJ whole genome shotgun (WGS) entry which is preliminary data.</text>
</comment>
<organism evidence="1 2">
    <name type="scientific">Candidatus Magasanikbacteria bacterium RIFCSPLOWO2_12_FULL_43_12</name>
    <dbReference type="NCBI Taxonomy" id="1798692"/>
    <lineage>
        <taxon>Bacteria</taxon>
        <taxon>Candidatus Magasanikiibacteriota</taxon>
    </lineage>
</organism>
<dbReference type="AlphaFoldDB" id="A0A1F6MVR3"/>
<sequence>MPLREIETLPQLYDAFDELYRGIEQDCRDCQDPDCMGYVWLLKKEAERLYERGVPLVQVNNGPTFIHSFPATAQGQPDMSVRYPPCSQLCTDSRRCSIYQNRPLACHIYPIGLETKLGGIIVWALHRDCLHIRRIEERGSLTDFEHRARNIINNLSSQLLEEIVETYREVDAISSFPDGENNFSILQQVG</sequence>
<accession>A0A1F6MVR3</accession>
<gene>
    <name evidence="1" type="ORF">A3G00_03065</name>
</gene>
<evidence type="ECO:0000313" key="1">
    <source>
        <dbReference type="EMBL" id="OGH75701.1"/>
    </source>
</evidence>
<dbReference type="STRING" id="1798692.A3G00_03065"/>
<proteinExistence type="predicted"/>
<dbReference type="EMBL" id="MFQN01000003">
    <property type="protein sequence ID" value="OGH75701.1"/>
    <property type="molecule type" value="Genomic_DNA"/>
</dbReference>
<dbReference type="InterPro" id="IPR005358">
    <property type="entry name" value="Puta_zinc/iron-chelating_dom"/>
</dbReference>
<dbReference type="Pfam" id="PF03692">
    <property type="entry name" value="CxxCxxCC"/>
    <property type="match status" value="1"/>
</dbReference>
<evidence type="ECO:0000313" key="2">
    <source>
        <dbReference type="Proteomes" id="UP000178347"/>
    </source>
</evidence>